<feature type="transmembrane region" description="Helical" evidence="6">
    <location>
        <begin position="164"/>
        <end position="183"/>
    </location>
</feature>
<feature type="transmembrane region" description="Helical" evidence="6">
    <location>
        <begin position="224"/>
        <end position="243"/>
    </location>
</feature>
<dbReference type="Pfam" id="PF02653">
    <property type="entry name" value="BPD_transp_2"/>
    <property type="match status" value="1"/>
</dbReference>
<feature type="transmembrane region" description="Helical" evidence="6">
    <location>
        <begin position="352"/>
        <end position="372"/>
    </location>
</feature>
<reference evidence="7 8" key="1">
    <citation type="submission" date="2018-02" db="EMBL/GenBank/DDBJ databases">
        <title>Whole genome sequencing of endophytic bacterium.</title>
        <authorList>
            <person name="Eedara R."/>
            <person name="Podile A.R."/>
        </authorList>
    </citation>
    <scope>NUCLEOTIDE SEQUENCE [LARGE SCALE GENOMIC DNA]</scope>
    <source>
        <strain evidence="7 8">RP1T</strain>
    </source>
</reference>
<evidence type="ECO:0000313" key="8">
    <source>
        <dbReference type="Proteomes" id="UP000237682"/>
    </source>
</evidence>
<evidence type="ECO:0000256" key="3">
    <source>
        <dbReference type="ARBA" id="ARBA00022692"/>
    </source>
</evidence>
<organism evidence="7 8">
    <name type="scientific">Labrys okinawensis</name>
    <dbReference type="NCBI Taxonomy" id="346911"/>
    <lineage>
        <taxon>Bacteria</taxon>
        <taxon>Pseudomonadati</taxon>
        <taxon>Pseudomonadota</taxon>
        <taxon>Alphaproteobacteria</taxon>
        <taxon>Hyphomicrobiales</taxon>
        <taxon>Xanthobacteraceae</taxon>
        <taxon>Labrys</taxon>
    </lineage>
</organism>
<keyword evidence="3 6" id="KW-0812">Transmembrane</keyword>
<dbReference type="OrthoDB" id="45037at2"/>
<evidence type="ECO:0000256" key="2">
    <source>
        <dbReference type="ARBA" id="ARBA00022475"/>
    </source>
</evidence>
<protein>
    <submittedName>
        <fullName evidence="7">Sugar ABC transporter permease</fullName>
    </submittedName>
</protein>
<gene>
    <name evidence="7" type="ORF">C5L14_22750</name>
</gene>
<feature type="transmembrane region" description="Helical" evidence="6">
    <location>
        <begin position="299"/>
        <end position="316"/>
    </location>
</feature>
<keyword evidence="8" id="KW-1185">Reference proteome</keyword>
<evidence type="ECO:0000256" key="4">
    <source>
        <dbReference type="ARBA" id="ARBA00022989"/>
    </source>
</evidence>
<dbReference type="RefSeq" id="WP_105864363.1">
    <property type="nucleotide sequence ID" value="NZ_PUEJ01000009.1"/>
</dbReference>
<name>A0A2S9Q7E1_9HYPH</name>
<dbReference type="GO" id="GO:0005886">
    <property type="term" value="C:plasma membrane"/>
    <property type="evidence" value="ECO:0007669"/>
    <property type="project" value="UniProtKB-SubCell"/>
</dbReference>
<sequence length="390" mass="40652">MSGQTTTAGALLGAIFSGRSGASLVTLPWWADTIILPLLNVLVAFIVSGIAVWIIVGADPLTVGVTMIDGAFGDANALGTTLYYATTFIFAGLAVAVAFHAGLFNIGADGQGQIAGIGIAWACLHLGGLPWFLAIPLGMVAGMVFGAAWAFIPGYLQAKRGSHVVITTIMFNYIATALVQYLLVNVMMKPGSGEPRSELFPDSTGMPLVSDILAGMGIELDLTLVNLAFPIALIAAVLVWALIWRTRLGYAMRTVGHNQTAAVYAGISPAKIIVVAMLISGGLAGLMGANVLMGEQHRMIIDYTAGAGFIGIAVSLMGRSHPAGIVLASILFGALIQGGQELSFENPVFDKNMIVMIQGIIILFVGALETMFRPQLAALFRVFTPAGKGA</sequence>
<feature type="transmembrane region" description="Helical" evidence="6">
    <location>
        <begin position="34"/>
        <end position="56"/>
    </location>
</feature>
<dbReference type="PANTHER" id="PTHR47089">
    <property type="entry name" value="ABC TRANSPORTER, PERMEASE PROTEIN"/>
    <property type="match status" value="1"/>
</dbReference>
<feature type="transmembrane region" description="Helical" evidence="6">
    <location>
        <begin position="272"/>
        <end position="293"/>
    </location>
</feature>
<dbReference type="CDD" id="cd06580">
    <property type="entry name" value="TM_PBP1_transp_TpRbsC_like"/>
    <property type="match status" value="1"/>
</dbReference>
<dbReference type="Proteomes" id="UP000237682">
    <property type="component" value="Unassembled WGS sequence"/>
</dbReference>
<feature type="transmembrane region" description="Helical" evidence="6">
    <location>
        <begin position="323"/>
        <end position="340"/>
    </location>
</feature>
<accession>A0A2S9Q7E1</accession>
<dbReference type="AlphaFoldDB" id="A0A2S9Q7E1"/>
<keyword evidence="4 6" id="KW-1133">Transmembrane helix</keyword>
<comment type="caution">
    <text evidence="7">The sequence shown here is derived from an EMBL/GenBank/DDBJ whole genome shotgun (WGS) entry which is preliminary data.</text>
</comment>
<evidence type="ECO:0000256" key="6">
    <source>
        <dbReference type="SAM" id="Phobius"/>
    </source>
</evidence>
<evidence type="ECO:0000256" key="5">
    <source>
        <dbReference type="ARBA" id="ARBA00023136"/>
    </source>
</evidence>
<dbReference type="GO" id="GO:0022857">
    <property type="term" value="F:transmembrane transporter activity"/>
    <property type="evidence" value="ECO:0007669"/>
    <property type="project" value="InterPro"/>
</dbReference>
<dbReference type="EMBL" id="PUEJ01000009">
    <property type="protein sequence ID" value="PRH85272.1"/>
    <property type="molecule type" value="Genomic_DNA"/>
</dbReference>
<dbReference type="PANTHER" id="PTHR47089:SF1">
    <property type="entry name" value="GUANOSINE ABC TRANSPORTER PERMEASE PROTEIN NUPP"/>
    <property type="match status" value="1"/>
</dbReference>
<feature type="transmembrane region" description="Helical" evidence="6">
    <location>
        <begin position="131"/>
        <end position="152"/>
    </location>
</feature>
<evidence type="ECO:0000313" key="7">
    <source>
        <dbReference type="EMBL" id="PRH85272.1"/>
    </source>
</evidence>
<evidence type="ECO:0000256" key="1">
    <source>
        <dbReference type="ARBA" id="ARBA00004651"/>
    </source>
</evidence>
<keyword evidence="5 6" id="KW-0472">Membrane</keyword>
<comment type="subcellular location">
    <subcellularLocation>
        <location evidence="1">Cell membrane</location>
        <topology evidence="1">Multi-pass membrane protein</topology>
    </subcellularLocation>
</comment>
<feature type="transmembrane region" description="Helical" evidence="6">
    <location>
        <begin position="77"/>
        <end position="99"/>
    </location>
</feature>
<dbReference type="InterPro" id="IPR001851">
    <property type="entry name" value="ABC_transp_permease"/>
</dbReference>
<keyword evidence="2" id="KW-1003">Cell membrane</keyword>
<proteinExistence type="predicted"/>